<protein>
    <submittedName>
        <fullName evidence="1">Uncharacterized protein</fullName>
    </submittedName>
</protein>
<dbReference type="OrthoDB" id="6512177at2759"/>
<gene>
    <name evidence="1" type="ORF">ONB1V03_LOCUS11716</name>
</gene>
<accession>A0A7R9M9R0</accession>
<dbReference type="EMBL" id="CAJPVJ010008962">
    <property type="protein sequence ID" value="CAG2172258.1"/>
    <property type="molecule type" value="Genomic_DNA"/>
</dbReference>
<dbReference type="AlphaFoldDB" id="A0A7R9M9R0"/>
<evidence type="ECO:0000313" key="1">
    <source>
        <dbReference type="EMBL" id="CAD7655071.1"/>
    </source>
</evidence>
<reference evidence="1" key="1">
    <citation type="submission" date="2020-11" db="EMBL/GenBank/DDBJ databases">
        <authorList>
            <person name="Tran Van P."/>
        </authorList>
    </citation>
    <scope>NUCLEOTIDE SEQUENCE</scope>
</reference>
<dbReference type="Proteomes" id="UP000728032">
    <property type="component" value="Unassembled WGS sequence"/>
</dbReference>
<evidence type="ECO:0000313" key="2">
    <source>
        <dbReference type="Proteomes" id="UP000728032"/>
    </source>
</evidence>
<dbReference type="EMBL" id="OC923787">
    <property type="protein sequence ID" value="CAD7655071.1"/>
    <property type="molecule type" value="Genomic_DNA"/>
</dbReference>
<keyword evidence="2" id="KW-1185">Reference proteome</keyword>
<sequence length="212" mass="24891">MKKLLRLVSNVDPLNRLTCMYGRLLLFKVEPYWDWTKWYHSSCLMNNPFYETKRLRERDCYLCEDIFRIERNSDLKIIVGSDVMESELIKWPIARHHFGLKDIEEIYDSNDWKNICLFRSNIKTSDHLTLLKKMRSNKSIHSQVLGNCCTESEELLESIALNEDSNEIASSITLSRFGSEACGKVVLEMSYNQTDRNKDIPNLTVLLVVHYV</sequence>
<name>A0A7R9M9R0_9ACAR</name>
<proteinExistence type="predicted"/>
<organism evidence="1">
    <name type="scientific">Oppiella nova</name>
    <dbReference type="NCBI Taxonomy" id="334625"/>
    <lineage>
        <taxon>Eukaryota</taxon>
        <taxon>Metazoa</taxon>
        <taxon>Ecdysozoa</taxon>
        <taxon>Arthropoda</taxon>
        <taxon>Chelicerata</taxon>
        <taxon>Arachnida</taxon>
        <taxon>Acari</taxon>
        <taxon>Acariformes</taxon>
        <taxon>Sarcoptiformes</taxon>
        <taxon>Oribatida</taxon>
        <taxon>Brachypylina</taxon>
        <taxon>Oppioidea</taxon>
        <taxon>Oppiidae</taxon>
        <taxon>Oppiella</taxon>
    </lineage>
</organism>